<keyword evidence="4 5" id="KW-1267">Proteomics identification</keyword>
<dbReference type="Proteomes" id="UP000005640">
    <property type="component" value="Chromosome 16"/>
</dbReference>
<evidence type="ECO:0007829" key="4">
    <source>
        <dbReference type="PeptideAtlas" id="A0A6Q8PF26"/>
    </source>
</evidence>
<evidence type="ECO:0000256" key="1">
    <source>
        <dbReference type="SAM" id="Coils"/>
    </source>
</evidence>
<dbReference type="EMBL" id="AC010538">
    <property type="status" value="NOT_ANNOTATED_CDS"/>
    <property type="molecule type" value="Genomic_DNA"/>
</dbReference>
<evidence type="ECO:0000313" key="2">
    <source>
        <dbReference type="Ensembl" id="ENSP00000501619.1"/>
    </source>
</evidence>
<feature type="coiled-coil region" evidence="1">
    <location>
        <begin position="5"/>
        <end position="32"/>
    </location>
</feature>
<dbReference type="MassIVE" id="A0A6Q8PF26"/>
<dbReference type="OpenTargets" id="ENSG00000131165"/>
<dbReference type="GeneTree" id="ENSGT00950000182832"/>
<organism evidence="2 3">
    <name type="scientific">Homo sapiens</name>
    <name type="common">Human</name>
    <dbReference type="NCBI Taxonomy" id="9606"/>
    <lineage>
        <taxon>Eukaryota</taxon>
        <taxon>Metazoa</taxon>
        <taxon>Chordata</taxon>
        <taxon>Craniata</taxon>
        <taxon>Vertebrata</taxon>
        <taxon>Euteleostomi</taxon>
        <taxon>Mammalia</taxon>
        <taxon>Eutheria</taxon>
        <taxon>Euarchontoglires</taxon>
        <taxon>Primates</taxon>
        <taxon>Haplorrhini</taxon>
        <taxon>Catarrhini</taxon>
        <taxon>Hominidae</taxon>
        <taxon>Homo</taxon>
    </lineage>
</organism>
<gene>
    <name evidence="2" type="primary">CHMP1A</name>
</gene>
<name>A0A6Q8PF26_HUMAN</name>
<dbReference type="AlphaFoldDB" id="A0A6Q8PF26"/>
<dbReference type="Ensembl" id="ENST00000676118.1">
    <property type="protein sequence ID" value="ENSP00000501619.1"/>
    <property type="gene ID" value="ENSG00000131165.17"/>
</dbReference>
<evidence type="ECO:0007829" key="5">
    <source>
        <dbReference type="ProteomicsDB" id="A0A6Q8PF26"/>
    </source>
</evidence>
<accession>A0A6Q8PF26</accession>
<reference evidence="2 3" key="1">
    <citation type="journal article" date="2001" name="Nature">
        <title>Initial sequencing and analysis of the human genome.</title>
        <authorList>
            <consortium name="International Human Genome Sequencing Consortium"/>
            <person name="Lander E.S."/>
            <person name="Linton L.M."/>
            <person name="Birren B."/>
            <person name="Nusbaum C."/>
            <person name="Zody M.C."/>
            <person name="Baldwin J."/>
            <person name="Devon K."/>
            <person name="Dewar K."/>
            <person name="Doyle M."/>
            <person name="FitzHugh W."/>
            <person name="Funke R."/>
            <person name="Gage D."/>
            <person name="Harris K."/>
            <person name="Heaford A."/>
            <person name="Howland J."/>
            <person name="Kann L."/>
            <person name="Lehoczky J."/>
            <person name="LeVine R."/>
            <person name="McEwan P."/>
            <person name="McKernan K."/>
            <person name="Meldrim J."/>
            <person name="Mesirov J.P."/>
            <person name="Miranda C."/>
            <person name="Morris W."/>
            <person name="Naylor J."/>
            <person name="Raymond C."/>
            <person name="Rosetti M."/>
            <person name="Santos R."/>
            <person name="Sheridan A."/>
            <person name="Sougnez C."/>
            <person name="Stange-Thomann N."/>
            <person name="Stojanovic N."/>
            <person name="Subramanian A."/>
            <person name="Wyman D."/>
            <person name="Rogers J."/>
            <person name="Sulston J."/>
            <person name="Ainscough R."/>
            <person name="Beck S."/>
            <person name="Bentley D."/>
            <person name="Burton J."/>
            <person name="Clee C."/>
            <person name="Carter N."/>
            <person name="Coulson A."/>
            <person name="Deadman R."/>
            <person name="Deloukas P."/>
            <person name="Dunham A."/>
            <person name="Dunham I."/>
            <person name="Durbin R."/>
            <person name="French L."/>
            <person name="Grafham D."/>
            <person name="Gregory S."/>
            <person name="Hubbard T."/>
            <person name="Humphray S."/>
            <person name="Hunt A."/>
            <person name="Jones M."/>
            <person name="Lloyd C."/>
            <person name="McMurray A."/>
            <person name="Matthews L."/>
            <person name="Mercer S."/>
            <person name="Milne S."/>
            <person name="Mullikin J.C."/>
            <person name="Mungall A."/>
            <person name="Plumb R."/>
            <person name="Ross M."/>
            <person name="Shownkeen R."/>
            <person name="Sims S."/>
            <person name="Waterston R.H."/>
            <person name="Wilson R.K."/>
            <person name="Hillier L.W."/>
            <person name="McPherson J.D."/>
            <person name="Marra M.A."/>
            <person name="Mardis E.R."/>
            <person name="Fulton L.A."/>
            <person name="Chinwalla A.T."/>
            <person name="Pepin K.H."/>
            <person name="Gish W.R."/>
            <person name="Chissoe S.L."/>
            <person name="Wendl M.C."/>
            <person name="Delehaunty K.D."/>
            <person name="Miner T.L."/>
            <person name="Delehaunty A."/>
            <person name="Kramer J.B."/>
            <person name="Cook L.L."/>
            <person name="Fulton R.S."/>
            <person name="Johnson D.L."/>
            <person name="Minx P.J."/>
            <person name="Clifton S.W."/>
            <person name="Hawkins T."/>
            <person name="Branscomb E."/>
            <person name="Predki P."/>
            <person name="Richardson P."/>
            <person name="Wenning S."/>
            <person name="Slezak T."/>
            <person name="Doggett N."/>
            <person name="Cheng J.F."/>
            <person name="Olsen A."/>
            <person name="Lucas S."/>
            <person name="Elkin C."/>
            <person name="Uberbacher E."/>
            <person name="Frazier M."/>
            <person name="Gibbs R.A."/>
            <person name="Muzny D.M."/>
            <person name="Scherer S.E."/>
            <person name="Bouck J.B."/>
            <person name="Sodergren E.J."/>
            <person name="Worley K.C."/>
            <person name="Rives C.M."/>
            <person name="Gorrell J.H."/>
            <person name="Metzker M.L."/>
            <person name="Naylor S.L."/>
            <person name="Kucherlapati R.S."/>
            <person name="Nelson D.L."/>
            <person name="Weinstock G.M."/>
            <person name="Sakaki Y."/>
            <person name="Fujiyama A."/>
            <person name="Hattori M."/>
            <person name="Yada T."/>
            <person name="Toyoda A."/>
            <person name="Itoh T."/>
            <person name="Kawagoe C."/>
            <person name="Watanabe H."/>
            <person name="Totoki Y."/>
            <person name="Taylor T."/>
            <person name="Weissenbach J."/>
            <person name="Heilig R."/>
            <person name="Saurin W."/>
            <person name="Artiguenave F."/>
            <person name="Brottier P."/>
            <person name="Bruls T."/>
            <person name="Pelletier E."/>
            <person name="Robert C."/>
            <person name="Wincker P."/>
            <person name="Smith D.R."/>
            <person name="Doucette-Stamm L."/>
            <person name="Rubenfield M."/>
            <person name="Weinstock K."/>
            <person name="Lee H.M."/>
            <person name="Dubois J."/>
            <person name="Rosenthal A."/>
            <person name="Platzer M."/>
            <person name="Nyakatura G."/>
            <person name="Taudien S."/>
            <person name="Rump A."/>
            <person name="Yang H."/>
            <person name="Yu J."/>
            <person name="Wang J."/>
            <person name="Huang G."/>
            <person name="Gu J."/>
            <person name="Hood L."/>
            <person name="Rowen L."/>
            <person name="Madan A."/>
            <person name="Qin S."/>
            <person name="Davis R.W."/>
            <person name="Federspiel N.A."/>
            <person name="Abola A.P."/>
            <person name="Proctor M.J."/>
            <person name="Myers R.M."/>
            <person name="Schmutz J."/>
            <person name="Dickson M."/>
            <person name="Grimwood J."/>
            <person name="Cox D.R."/>
            <person name="Olson M.V."/>
            <person name="Kaul R."/>
            <person name="Raymond C."/>
            <person name="Shimizu N."/>
            <person name="Kawasaki K."/>
            <person name="Minoshima S."/>
            <person name="Evans G.A."/>
            <person name="Athanasiou M."/>
            <person name="Schultz R."/>
            <person name="Roe B.A."/>
            <person name="Chen F."/>
            <person name="Pan H."/>
            <person name="Ramser J."/>
            <person name="Lehrach H."/>
            <person name="Reinhardt R."/>
            <person name="McCombie W.R."/>
            <person name="de la Bastide M."/>
            <person name="Dedhia N."/>
            <person name="Blocker H."/>
            <person name="Hornischer K."/>
            <person name="Nordsiek G."/>
            <person name="Agarwala R."/>
            <person name="Aravind L."/>
            <person name="Bailey J.A."/>
            <person name="Bateman A."/>
            <person name="Batzoglou S."/>
            <person name="Birney E."/>
            <person name="Bork P."/>
            <person name="Brown D.G."/>
            <person name="Burge C.B."/>
            <person name="Cerutti L."/>
            <person name="Chen H.C."/>
            <person name="Church D."/>
            <person name="Clamp M."/>
            <person name="Copley R.R."/>
            <person name="Doerks T."/>
            <person name="Eddy S.R."/>
            <person name="Eichler E.E."/>
            <person name="Furey T.S."/>
            <person name="Galagan J."/>
            <person name="Gilbert J.G."/>
            <person name="Harmon C."/>
            <person name="Hayashizaki Y."/>
            <person name="Haussler D."/>
            <person name="Hermjakob H."/>
            <person name="Hokamp K."/>
            <person name="Jang W."/>
            <person name="Johnson L.S."/>
            <person name="Jones T.A."/>
            <person name="Kasif S."/>
            <person name="Kaspryzk A."/>
            <person name="Kennedy S."/>
            <person name="Kent W.J."/>
            <person name="Kitts P."/>
            <person name="Koonin E.V."/>
            <person name="Korf I."/>
            <person name="Kulp D."/>
            <person name="Lancet D."/>
            <person name="Lowe T.M."/>
            <person name="McLysaght A."/>
            <person name="Mikkelsen T."/>
            <person name="Moran J.V."/>
            <person name="Mulder N."/>
            <person name="Pollara V.J."/>
            <person name="Ponting C.P."/>
            <person name="Schuler G."/>
            <person name="Schultz J."/>
            <person name="Slater G."/>
            <person name="Smit A.F."/>
            <person name="Stupka E."/>
            <person name="Szustakowski J."/>
            <person name="Thierry-Mieg D."/>
            <person name="Thierry-Mieg J."/>
            <person name="Wagner L."/>
            <person name="Wallis J."/>
            <person name="Wheeler R."/>
            <person name="Williams A."/>
            <person name="Wolf Y.I."/>
            <person name="Wolfe K.H."/>
            <person name="Yang S.P."/>
            <person name="Yeh R.F."/>
            <person name="Collins F."/>
            <person name="Guyer M.S."/>
            <person name="Peterson J."/>
            <person name="Felsenfeld A."/>
            <person name="Wetterstrand K.A."/>
            <person name="Patrinos A."/>
            <person name="Morgan M.J."/>
            <person name="de Jong P."/>
            <person name="Catanese J.J."/>
            <person name="Osoegawa K."/>
            <person name="Shizuya H."/>
            <person name="Choi S."/>
            <person name="Chen Y.J."/>
        </authorList>
    </citation>
    <scope>NUCLEOTIDE SEQUENCE [LARGE SCALE GENOMIC DNA]</scope>
</reference>
<dbReference type="Bgee" id="ENSG00000131165">
    <property type="expression patterns" value="Expressed in endometrium epithelium and 213 other cell types or tissues"/>
</dbReference>
<dbReference type="HGNC" id="HGNC:8740">
    <property type="gene designation" value="CHMP1A"/>
</dbReference>
<reference evidence="2 3" key="2">
    <citation type="journal article" date="2004" name="Nature">
        <title>Finishing the euchromatic sequence of the human genome.</title>
        <authorList>
            <consortium name="International Human Genome Sequencing Consortium"/>
        </authorList>
    </citation>
    <scope>NUCLEOTIDE SEQUENCE [LARGE SCALE GENOMIC DNA]</scope>
</reference>
<evidence type="ECO:0000313" key="3">
    <source>
        <dbReference type="Proteomes" id="UP000005640"/>
    </source>
</evidence>
<keyword evidence="1" id="KW-0175">Coiled coil</keyword>
<dbReference type="ExpressionAtlas" id="A0A6Q8PF26">
    <property type="expression patterns" value="baseline and differential"/>
</dbReference>
<protein>
    <submittedName>
        <fullName evidence="2">Charged multivesicular body protein 1A</fullName>
    </submittedName>
</protein>
<dbReference type="SMR" id="A0A6Q8PF26"/>
<dbReference type="OrthoDB" id="10266568at2759"/>
<reference evidence="2" key="4">
    <citation type="submission" date="2025-08" db="UniProtKB">
        <authorList>
            <consortium name="Ensembl"/>
        </authorList>
    </citation>
    <scope>IDENTIFICATION</scope>
</reference>
<sequence>MDDTLFQLKFTAKQLEKLAKKAEKDSKAEQAKVKKAGVHRCDLVSLQPPPPGFK</sequence>
<reference evidence="2 3" key="3">
    <citation type="journal article" date="2004" name="Nature">
        <title>The sequence and analysis of duplication-rich human chromosome 16.</title>
        <authorList>
            <person name="Martin J."/>
            <person name="Han C."/>
            <person name="Gordon L.A."/>
            <person name="Terry A."/>
            <person name="Prabhakar S."/>
            <person name="She X."/>
            <person name="Xie G."/>
            <person name="Hellsten U."/>
            <person name="Chan Y.M."/>
            <person name="Altherr M."/>
            <person name="Couronne O."/>
            <person name="Aerts A."/>
            <person name="Bajorek E."/>
            <person name="Black S."/>
            <person name="Blumer H."/>
            <person name="Branscomb E."/>
            <person name="Brown N.C."/>
            <person name="Bruno W.J."/>
            <person name="Buckingham J.M."/>
            <person name="Callen D.F."/>
            <person name="Campbell C.S."/>
            <person name="Campbell M.L."/>
            <person name="Campbell E.W."/>
            <person name="Caoile C."/>
            <person name="Challacombe J.F."/>
            <person name="Chasteen L.A."/>
            <person name="Chertkov O."/>
            <person name="Chi H.C."/>
            <person name="Christensen M."/>
            <person name="Clark L.M."/>
            <person name="Cohn J.D."/>
            <person name="Denys M."/>
            <person name="Detter J.C."/>
            <person name="Dickson M."/>
            <person name="Dimitrijevic-Bussod M."/>
            <person name="Escobar J."/>
            <person name="Fawcett J.J."/>
            <person name="Flowers D."/>
            <person name="Fotopulos D."/>
            <person name="Glavina T."/>
            <person name="Gomez M."/>
            <person name="Gonzales E."/>
            <person name="Goodstein D."/>
            <person name="Goodwin L.A."/>
            <person name="Grady D.L."/>
            <person name="Grigoriev I."/>
            <person name="Groza M."/>
            <person name="Hammon N."/>
            <person name="Hawkins T."/>
            <person name="Haydu L."/>
            <person name="Hildebrand C.E."/>
            <person name="Huang W."/>
            <person name="Israni S."/>
            <person name="Jett J."/>
            <person name="Jewett P.B."/>
            <person name="Kadner K."/>
            <person name="Kimball H."/>
            <person name="Kobayashi A."/>
            <person name="Krawczyk M.C."/>
            <person name="Leyba T."/>
            <person name="Longmire J.L."/>
            <person name="Lopez F."/>
            <person name="Lou Y."/>
            <person name="Lowry S."/>
            <person name="Ludeman T."/>
            <person name="Manohar C.F."/>
            <person name="Mark G.A."/>
            <person name="McMurray K.L."/>
            <person name="Meincke L.J."/>
            <person name="Morgan J."/>
            <person name="Moyzis R.K."/>
            <person name="Mundt M.O."/>
            <person name="Munk A.C."/>
            <person name="Nandkeshwar R.D."/>
            <person name="Pitluck S."/>
            <person name="Pollard M."/>
            <person name="Predki P."/>
            <person name="Parson-Quintana B."/>
            <person name="Ramirez L."/>
            <person name="Rash S."/>
            <person name="Retterer J."/>
            <person name="Ricke D.O."/>
            <person name="Robinson D.L."/>
            <person name="Rodriguez A."/>
            <person name="Salamov A."/>
            <person name="Saunders E.H."/>
            <person name="Scott D."/>
            <person name="Shough T."/>
            <person name="Stallings R.L."/>
            <person name="Stalvey M."/>
            <person name="Sutherland R.D."/>
            <person name="Tapia R."/>
            <person name="Tesmer J.G."/>
            <person name="Thayer N."/>
            <person name="Thompson L.S."/>
            <person name="Tice H."/>
            <person name="Torney D.C."/>
            <person name="Tran-Gyamfi M."/>
            <person name="Tsai M."/>
            <person name="Ulanovsky L.E."/>
            <person name="Ustaszewska A."/>
            <person name="Vo N."/>
            <person name="White P.S."/>
            <person name="Williams A.L."/>
            <person name="Wills P.L."/>
            <person name="Wu J.R."/>
            <person name="Wu K."/>
            <person name="Yang J."/>
            <person name="Dejong P."/>
            <person name="Bruce D."/>
            <person name="Doggett N.A."/>
            <person name="Deaven L."/>
            <person name="Schmutz J."/>
            <person name="Grimwood J."/>
            <person name="Richardson P."/>
            <person name="Rokhsar D.S."/>
            <person name="Eichler E.E."/>
            <person name="Gilna P."/>
            <person name="Lucas S.M."/>
            <person name="Myers R.M."/>
            <person name="Rubin E.M."/>
            <person name="Pennacchio L.A."/>
        </authorList>
    </citation>
    <scope>NUCLEOTIDE SEQUENCE [LARGE SCALE GENOMIC DNA]</scope>
</reference>
<keyword evidence="3" id="KW-1185">Reference proteome</keyword>
<reference evidence="2" key="5">
    <citation type="submission" date="2025-09" db="UniProtKB">
        <authorList>
            <consortium name="Ensembl"/>
        </authorList>
    </citation>
    <scope>IDENTIFICATION</scope>
</reference>
<dbReference type="Ensembl" id="ENST00000676118.1">
    <property type="protein sequence ID" value="ENSP00000501619.1"/>
    <property type="gene ID" value="ENSG00000131165.16"/>
</dbReference>
<proteinExistence type="evidence at protein level"/>